<evidence type="ECO:0000313" key="3">
    <source>
        <dbReference type="Proteomes" id="UP000214688"/>
    </source>
</evidence>
<dbReference type="AlphaFoldDB" id="A0A223D4I5"/>
<gene>
    <name evidence="2" type="ORF">CIG75_17020</name>
</gene>
<accession>A0A223D4I5</accession>
<organism evidence="2 3">
    <name type="scientific">Tumebacillus algifaecis</name>
    <dbReference type="NCBI Taxonomy" id="1214604"/>
    <lineage>
        <taxon>Bacteria</taxon>
        <taxon>Bacillati</taxon>
        <taxon>Bacillota</taxon>
        <taxon>Bacilli</taxon>
        <taxon>Bacillales</taxon>
        <taxon>Alicyclobacillaceae</taxon>
        <taxon>Tumebacillus</taxon>
    </lineage>
</organism>
<reference evidence="2 3" key="1">
    <citation type="journal article" date="2015" name="Int. J. Syst. Evol. Microbiol.">
        <title>Tumebacillus algifaecis sp. nov., isolated from decomposing algal scum.</title>
        <authorList>
            <person name="Wu Y.F."/>
            <person name="Zhang B."/>
            <person name="Xing P."/>
            <person name="Wu Q.L."/>
            <person name="Liu S.J."/>
        </authorList>
    </citation>
    <scope>NUCLEOTIDE SEQUENCE [LARGE SCALE GENOMIC DNA]</scope>
    <source>
        <strain evidence="2 3">THMBR28</strain>
    </source>
</reference>
<dbReference type="RefSeq" id="WP_094237725.1">
    <property type="nucleotide sequence ID" value="NZ_CP022657.1"/>
</dbReference>
<keyword evidence="3" id="KW-1185">Reference proteome</keyword>
<protein>
    <recommendedName>
        <fullName evidence="4">Peptidase C-terminal archaeal/bacterial domain-containing protein</fullName>
    </recommendedName>
</protein>
<evidence type="ECO:0000256" key="1">
    <source>
        <dbReference type="SAM" id="SignalP"/>
    </source>
</evidence>
<feature type="chain" id="PRO_5012103916" description="Peptidase C-terminal archaeal/bacterial domain-containing protein" evidence="1">
    <location>
        <begin position="26"/>
        <end position="156"/>
    </location>
</feature>
<dbReference type="Proteomes" id="UP000214688">
    <property type="component" value="Chromosome"/>
</dbReference>
<keyword evidence="1" id="KW-0732">Signal</keyword>
<feature type="signal peptide" evidence="1">
    <location>
        <begin position="1"/>
        <end position="25"/>
    </location>
</feature>
<dbReference type="EMBL" id="CP022657">
    <property type="protein sequence ID" value="ASS76492.1"/>
    <property type="molecule type" value="Genomic_DNA"/>
</dbReference>
<proteinExistence type="predicted"/>
<evidence type="ECO:0000313" key="2">
    <source>
        <dbReference type="EMBL" id="ASS76492.1"/>
    </source>
</evidence>
<sequence length="156" mass="17269">MKKLVAGMLTALVLASAVAPHGVNAATGGDSYENNDSFADAKRLQTAFGAIAVLANLWGTPTRSTATGEDEDFFEILGRGQNFEITLQIPSASFALDYDLELYDENYNLVGFSRNGSNKDEKIVKYLDNRKKYYIRVYSYLSHFTTNDYVLTGIAR</sequence>
<dbReference type="Gene3D" id="2.60.120.380">
    <property type="match status" value="1"/>
</dbReference>
<evidence type="ECO:0008006" key="4">
    <source>
        <dbReference type="Google" id="ProtNLM"/>
    </source>
</evidence>
<name>A0A223D4I5_9BACL</name>
<dbReference type="KEGG" id="tab:CIG75_17020"/>